<evidence type="ECO:0000313" key="3">
    <source>
        <dbReference type="EMBL" id="KAF5370908.1"/>
    </source>
</evidence>
<name>A0A8H5GTG0_9AGAR</name>
<dbReference type="GO" id="GO:0042546">
    <property type="term" value="P:cell wall biogenesis"/>
    <property type="evidence" value="ECO:0007669"/>
    <property type="project" value="InterPro"/>
</dbReference>
<organism evidence="3 4">
    <name type="scientific">Tricholomella constricta</name>
    <dbReference type="NCBI Taxonomy" id="117010"/>
    <lineage>
        <taxon>Eukaryota</taxon>
        <taxon>Fungi</taxon>
        <taxon>Dikarya</taxon>
        <taxon>Basidiomycota</taxon>
        <taxon>Agaricomycotina</taxon>
        <taxon>Agaricomycetes</taxon>
        <taxon>Agaricomycetidae</taxon>
        <taxon>Agaricales</taxon>
        <taxon>Tricholomatineae</taxon>
        <taxon>Lyophyllaceae</taxon>
        <taxon>Tricholomella</taxon>
    </lineage>
</organism>
<comment type="caution">
    <text evidence="3">The sequence shown here is derived from an EMBL/GenBank/DDBJ whole genome shotgun (WGS) entry which is preliminary data.</text>
</comment>
<dbReference type="Proteomes" id="UP000565441">
    <property type="component" value="Unassembled WGS sequence"/>
</dbReference>
<keyword evidence="2" id="KW-0732">Signal</keyword>
<dbReference type="AlphaFoldDB" id="A0A8H5GTG0"/>
<dbReference type="PANTHER" id="PTHR28154:SF1">
    <property type="entry name" value="CELL WALL SYNTHESIS PROTEIN KNH1-RELATED"/>
    <property type="match status" value="1"/>
</dbReference>
<protein>
    <submittedName>
        <fullName evidence="3">Uncharacterized protein</fullName>
    </submittedName>
</protein>
<accession>A0A8H5GTG0</accession>
<evidence type="ECO:0000256" key="1">
    <source>
        <dbReference type="SAM" id="MobiDB-lite"/>
    </source>
</evidence>
<keyword evidence="4" id="KW-1185">Reference proteome</keyword>
<dbReference type="EMBL" id="JAACJP010000050">
    <property type="protein sequence ID" value="KAF5370908.1"/>
    <property type="molecule type" value="Genomic_DNA"/>
</dbReference>
<feature type="signal peptide" evidence="2">
    <location>
        <begin position="1"/>
        <end position="27"/>
    </location>
</feature>
<sequence>MRLQLLPCKFLKFFALATCLQTNVALASIYPTQPVAKTTFSSGQIALVTWRDDWRTPLLTDMAHMRINLHGNNSVYITTLAKNVAPITCSHSVFIPPGLPTASHYTLRFITAKAHKPPMTFYTADFTITTESYLFPVRPINITASSFNTSTCSSSVSSPTAHPNPLGAHPGTPFGASGSGTGSAKKSTSTKVNLDTFQFRALAFLCPTLVGISMAL</sequence>
<dbReference type="InterPro" id="IPR045328">
    <property type="entry name" value="Kre9/Knh1"/>
</dbReference>
<reference evidence="3 4" key="1">
    <citation type="journal article" date="2020" name="ISME J.">
        <title>Uncovering the hidden diversity of litter-decomposition mechanisms in mushroom-forming fungi.</title>
        <authorList>
            <person name="Floudas D."/>
            <person name="Bentzer J."/>
            <person name="Ahren D."/>
            <person name="Johansson T."/>
            <person name="Persson P."/>
            <person name="Tunlid A."/>
        </authorList>
    </citation>
    <scope>NUCLEOTIDE SEQUENCE [LARGE SCALE GENOMIC DNA]</scope>
    <source>
        <strain evidence="3 4">CBS 661.87</strain>
    </source>
</reference>
<dbReference type="OrthoDB" id="3250770at2759"/>
<evidence type="ECO:0000256" key="2">
    <source>
        <dbReference type="SAM" id="SignalP"/>
    </source>
</evidence>
<feature type="region of interest" description="Disordered" evidence="1">
    <location>
        <begin position="154"/>
        <end position="187"/>
    </location>
</feature>
<dbReference type="GO" id="GO:0006078">
    <property type="term" value="P:(1-&gt;6)-beta-D-glucan biosynthetic process"/>
    <property type="evidence" value="ECO:0007669"/>
    <property type="project" value="InterPro"/>
</dbReference>
<gene>
    <name evidence="3" type="ORF">D9615_009803</name>
</gene>
<feature type="chain" id="PRO_5034432238" evidence="2">
    <location>
        <begin position="28"/>
        <end position="216"/>
    </location>
</feature>
<proteinExistence type="predicted"/>
<dbReference type="PANTHER" id="PTHR28154">
    <property type="entry name" value="CELL WALL SYNTHESIS PROTEIN KNH1-RELATED"/>
    <property type="match status" value="1"/>
</dbReference>
<evidence type="ECO:0000313" key="4">
    <source>
        <dbReference type="Proteomes" id="UP000565441"/>
    </source>
</evidence>